<evidence type="ECO:0000313" key="2">
    <source>
        <dbReference type="Proteomes" id="UP000004506"/>
    </source>
</evidence>
<gene>
    <name evidence="1" type="ORF">PROSTU_02048</name>
</gene>
<organism evidence="1 2">
    <name type="scientific">Providencia stuartii ATCC 25827</name>
    <dbReference type="NCBI Taxonomy" id="471874"/>
    <lineage>
        <taxon>Bacteria</taxon>
        <taxon>Pseudomonadati</taxon>
        <taxon>Pseudomonadota</taxon>
        <taxon>Gammaproteobacteria</taxon>
        <taxon>Enterobacterales</taxon>
        <taxon>Morganellaceae</taxon>
        <taxon>Providencia</taxon>
    </lineage>
</organism>
<name>A0AA86YI68_PROST</name>
<comment type="caution">
    <text evidence="1">The sequence shown here is derived from an EMBL/GenBank/DDBJ whole genome shotgun (WGS) entry which is preliminary data.</text>
</comment>
<sequence length="75" mass="7932">MIMRVKLVIINNSAGIKPSNVRKSKVWTGNDQLCPPSGNVRLITGGNDARACIGSINNNEAIIAGDFTENMSASS</sequence>
<protein>
    <submittedName>
        <fullName evidence="1">Uncharacterized protein</fullName>
    </submittedName>
</protein>
<dbReference type="Proteomes" id="UP000004506">
    <property type="component" value="Unassembled WGS sequence"/>
</dbReference>
<dbReference type="AlphaFoldDB" id="A0AA86YI68"/>
<proteinExistence type="predicted"/>
<evidence type="ECO:0000313" key="1">
    <source>
        <dbReference type="EMBL" id="EDU58867.1"/>
    </source>
</evidence>
<reference evidence="2" key="1">
    <citation type="submission" date="2008-04" db="EMBL/GenBank/DDBJ databases">
        <title>Draft genome sequence of Providencia stuartii (ATCC 25827).</title>
        <authorList>
            <person name="Sudarsanam P."/>
            <person name="Ley R."/>
            <person name="Guruge J."/>
            <person name="Turnbaugh P.J."/>
            <person name="Mahowald M."/>
            <person name="Liep D."/>
            <person name="Gordon J."/>
        </authorList>
    </citation>
    <scope>NUCLEOTIDE SEQUENCE [LARGE SCALE GENOMIC DNA]</scope>
    <source>
        <strain evidence="2">ATCC 25827</strain>
    </source>
</reference>
<accession>A0AA86YI68</accession>
<reference evidence="1 2" key="3">
    <citation type="submission" date="2008-05" db="EMBL/GenBank/DDBJ databases">
        <authorList>
            <person name="Fulton L."/>
            <person name="Clifton S."/>
            <person name="Fulton B."/>
            <person name="Xu J."/>
            <person name="Minx P."/>
            <person name="Pepin K.H."/>
            <person name="Johnson M."/>
            <person name="Thiruvilangam P."/>
            <person name="Bhonagiri V."/>
            <person name="Nash W.E."/>
            <person name="Mardis E.R."/>
            <person name="Wilson R.K."/>
        </authorList>
    </citation>
    <scope>NUCLEOTIDE SEQUENCE [LARGE SCALE GENOMIC DNA]</scope>
    <source>
        <strain evidence="1 2">ATCC 25827</strain>
    </source>
</reference>
<dbReference type="EMBL" id="ABJD02000101">
    <property type="protein sequence ID" value="EDU58867.1"/>
    <property type="molecule type" value="Genomic_DNA"/>
</dbReference>
<reference evidence="2" key="2">
    <citation type="submission" date="2008-04" db="EMBL/GenBank/DDBJ databases">
        <title>Draft genome sequence of Providencia stuartii(ATCC 25827).</title>
        <authorList>
            <person name="Sudarsanam P."/>
            <person name="Ley R."/>
            <person name="Guruge J."/>
            <person name="Turnbaugh P.J."/>
            <person name="Mahowald M."/>
            <person name="Liep D."/>
            <person name="Gordon J."/>
        </authorList>
    </citation>
    <scope>NUCLEOTIDE SEQUENCE [LARGE SCALE GENOMIC DNA]</scope>
    <source>
        <strain evidence="2">ATCC 25827</strain>
    </source>
</reference>